<proteinExistence type="predicted"/>
<keyword evidence="2" id="KW-0378">Hydrolase</keyword>
<dbReference type="OrthoDB" id="9767239at2"/>
<organism evidence="3 4">
    <name type="scientific">Piscinibacter terrae</name>
    <dbReference type="NCBI Taxonomy" id="2496871"/>
    <lineage>
        <taxon>Bacteria</taxon>
        <taxon>Pseudomonadati</taxon>
        <taxon>Pseudomonadota</taxon>
        <taxon>Betaproteobacteria</taxon>
        <taxon>Burkholderiales</taxon>
        <taxon>Sphaerotilaceae</taxon>
        <taxon>Piscinibacter</taxon>
    </lineage>
</organism>
<evidence type="ECO:0000256" key="2">
    <source>
        <dbReference type="ARBA" id="ARBA00022801"/>
    </source>
</evidence>
<dbReference type="InterPro" id="IPR029058">
    <property type="entry name" value="AB_hydrolase_fold"/>
</dbReference>
<dbReference type="GO" id="GO:0005576">
    <property type="term" value="C:extracellular region"/>
    <property type="evidence" value="ECO:0007669"/>
    <property type="project" value="InterPro"/>
</dbReference>
<evidence type="ECO:0000313" key="3">
    <source>
        <dbReference type="EMBL" id="RQP26013.1"/>
    </source>
</evidence>
<comment type="caution">
    <text evidence="3">The sequence shown here is derived from an EMBL/GenBank/DDBJ whole genome shotgun (WGS) entry which is preliminary data.</text>
</comment>
<dbReference type="GO" id="GO:0016787">
    <property type="term" value="F:hydrolase activity"/>
    <property type="evidence" value="ECO:0007669"/>
    <property type="project" value="UniProtKB-KW"/>
</dbReference>
<dbReference type="EMBL" id="QUSW01000001">
    <property type="protein sequence ID" value="RQP26013.1"/>
    <property type="molecule type" value="Genomic_DNA"/>
</dbReference>
<dbReference type="Gene3D" id="3.40.50.1820">
    <property type="entry name" value="alpha/beta hydrolase"/>
    <property type="match status" value="1"/>
</dbReference>
<dbReference type="PANTHER" id="PTHR43037:SF1">
    <property type="entry name" value="BLL1128 PROTEIN"/>
    <property type="match status" value="1"/>
</dbReference>
<evidence type="ECO:0000313" key="4">
    <source>
        <dbReference type="Proteomes" id="UP000267464"/>
    </source>
</evidence>
<dbReference type="PANTHER" id="PTHR43037">
    <property type="entry name" value="UNNAMED PRODUCT-RELATED"/>
    <property type="match status" value="1"/>
</dbReference>
<dbReference type="Proteomes" id="UP000267464">
    <property type="component" value="Unassembled WGS sequence"/>
</dbReference>
<dbReference type="InterPro" id="IPR050955">
    <property type="entry name" value="Plant_Biomass_Hydrol_Est"/>
</dbReference>
<dbReference type="AlphaFoldDB" id="A0A3N7HVY5"/>
<dbReference type="SUPFAM" id="SSF53474">
    <property type="entry name" value="alpha/beta-Hydrolases"/>
    <property type="match status" value="1"/>
</dbReference>
<sequence length="407" mass="43114">MKYPRHSHVPRFDAASITETIERALASAGLDTKAGPMQDVTDTIRKALSAGGMAAPSWASSTDPHCVDVEARLVVEPQDKVVDFVPRPGIAKREEPGTFVTREFTNHAGTRAYKLYVPAHASAPMPVVVMLHGCTQSANDFATGTKMNRLADEHGFLVVYPEQPAHANPSKCWNWFKSQDQLRDCGEPSLIAGIVREVVANHDADPQRIFVAGLSAGAAMAIVLGETYPELFAGVGAHSGLAYGSAHDIPSAMLAMKGGRSGIRHPRGLPGTPPVPRRKAAQAVPIIVFHGDRDHTVQHANGEEIIRQAADAHAADAGEGLRTRVERGSVPGGRAYSRTIHADASGQSRMESWTVHGAGHAWSGGDARGSHTDPNGPDASAAMVRFFLDLPCAGAVSCGEPAEECSS</sequence>
<protein>
    <submittedName>
        <fullName evidence="3">Esterase</fullName>
    </submittedName>
</protein>
<dbReference type="InterPro" id="IPR010126">
    <property type="entry name" value="Esterase_phb"/>
</dbReference>
<reference evidence="3 4" key="1">
    <citation type="submission" date="2018-08" db="EMBL/GenBank/DDBJ databases">
        <authorList>
            <person name="Khan S.A."/>
            <person name="Jeon C.O."/>
            <person name="Chun B.H."/>
            <person name="Jeong S.E."/>
        </authorList>
    </citation>
    <scope>NUCLEOTIDE SEQUENCE [LARGE SCALE GENOMIC DNA]</scope>
    <source>
        <strain evidence="3 4">S-16</strain>
    </source>
</reference>
<dbReference type="RefSeq" id="WP_124538682.1">
    <property type="nucleotide sequence ID" value="NZ_QUSW01000001.1"/>
</dbReference>
<evidence type="ECO:0000256" key="1">
    <source>
        <dbReference type="ARBA" id="ARBA00022729"/>
    </source>
</evidence>
<dbReference type="Pfam" id="PF10503">
    <property type="entry name" value="Esterase_PHB"/>
    <property type="match status" value="1"/>
</dbReference>
<accession>A0A3N7HVY5</accession>
<keyword evidence="1" id="KW-0732">Signal</keyword>
<keyword evidence="4" id="KW-1185">Reference proteome</keyword>
<gene>
    <name evidence="3" type="ORF">DZC73_02880</name>
</gene>
<dbReference type="NCBIfam" id="TIGR01840">
    <property type="entry name" value="esterase_phb"/>
    <property type="match status" value="1"/>
</dbReference>
<reference evidence="3 4" key="2">
    <citation type="submission" date="2018-12" db="EMBL/GenBank/DDBJ databases">
        <title>Rhizobacter gummiphilus sp. nov., a rubber-degrading bacterium isolated from the soil of a botanical garden in Japan.</title>
        <authorList>
            <person name="Shunsuke S.S."/>
        </authorList>
    </citation>
    <scope>NUCLEOTIDE SEQUENCE [LARGE SCALE GENOMIC DNA]</scope>
    <source>
        <strain evidence="3 4">S-16</strain>
    </source>
</reference>
<name>A0A3N7HVY5_9BURK</name>